<accession>A0A9D4BR94</accession>
<dbReference type="PANTHER" id="PTHR11640:SF31">
    <property type="entry name" value="IRREGULAR CHIASM C-ROUGHEST PROTEIN-RELATED"/>
    <property type="match status" value="1"/>
</dbReference>
<dbReference type="SUPFAM" id="SSF48726">
    <property type="entry name" value="Immunoglobulin"/>
    <property type="match status" value="3"/>
</dbReference>
<comment type="subcellular location">
    <subcellularLocation>
        <location evidence="1">Membrane</location>
        <topology evidence="1">Single-pass type I membrane protein</topology>
    </subcellularLocation>
</comment>
<feature type="domain" description="Ig-like" evidence="7">
    <location>
        <begin position="347"/>
        <end position="430"/>
    </location>
</feature>
<evidence type="ECO:0000256" key="3">
    <source>
        <dbReference type="ARBA" id="ARBA00023157"/>
    </source>
</evidence>
<dbReference type="SMART" id="SM00409">
    <property type="entry name" value="IG"/>
    <property type="match status" value="4"/>
</dbReference>
<feature type="domain" description="Ig-like" evidence="7">
    <location>
        <begin position="151"/>
        <end position="245"/>
    </location>
</feature>
<dbReference type="AlphaFoldDB" id="A0A9D4BR94"/>
<proteinExistence type="predicted"/>
<dbReference type="GO" id="GO:0050839">
    <property type="term" value="F:cell adhesion molecule binding"/>
    <property type="evidence" value="ECO:0007669"/>
    <property type="project" value="TreeGrafter"/>
</dbReference>
<dbReference type="GO" id="GO:0005886">
    <property type="term" value="C:plasma membrane"/>
    <property type="evidence" value="ECO:0007669"/>
    <property type="project" value="TreeGrafter"/>
</dbReference>
<dbReference type="Pfam" id="PF08205">
    <property type="entry name" value="C2-set_2"/>
    <property type="match status" value="1"/>
</dbReference>
<evidence type="ECO:0000256" key="1">
    <source>
        <dbReference type="ARBA" id="ARBA00004479"/>
    </source>
</evidence>
<keyword evidence="3" id="KW-1015">Disulfide bond</keyword>
<feature type="non-terminal residue" evidence="8">
    <location>
        <position position="1"/>
    </location>
</feature>
<evidence type="ECO:0000259" key="7">
    <source>
        <dbReference type="PROSITE" id="PS50835"/>
    </source>
</evidence>
<reference evidence="8" key="1">
    <citation type="journal article" date="2019" name="bioRxiv">
        <title>The Genome of the Zebra Mussel, Dreissena polymorpha: A Resource for Invasive Species Research.</title>
        <authorList>
            <person name="McCartney M.A."/>
            <person name="Auch B."/>
            <person name="Kono T."/>
            <person name="Mallez S."/>
            <person name="Zhang Y."/>
            <person name="Obille A."/>
            <person name="Becker A."/>
            <person name="Abrahante J.E."/>
            <person name="Garbe J."/>
            <person name="Badalamenti J.P."/>
            <person name="Herman A."/>
            <person name="Mangelson H."/>
            <person name="Liachko I."/>
            <person name="Sullivan S."/>
            <person name="Sone E.D."/>
            <person name="Koren S."/>
            <person name="Silverstein K.A.T."/>
            <person name="Beckman K.B."/>
            <person name="Gohl D.M."/>
        </authorList>
    </citation>
    <scope>NUCLEOTIDE SEQUENCE</scope>
    <source>
        <strain evidence="8">Duluth1</strain>
        <tissue evidence="8">Whole animal</tissue>
    </source>
</reference>
<dbReference type="Gene3D" id="2.60.40.10">
    <property type="entry name" value="Immunoglobulins"/>
    <property type="match status" value="3"/>
</dbReference>
<dbReference type="InterPro" id="IPR003599">
    <property type="entry name" value="Ig_sub"/>
</dbReference>
<feature type="signal peptide" evidence="6">
    <location>
        <begin position="1"/>
        <end position="20"/>
    </location>
</feature>
<dbReference type="InterPro" id="IPR051275">
    <property type="entry name" value="Cell_adhesion_signaling"/>
</dbReference>
<name>A0A9D4BR94_DREPO</name>
<feature type="domain" description="Ig-like" evidence="7">
    <location>
        <begin position="10"/>
        <end position="139"/>
    </location>
</feature>
<dbReference type="InterPro" id="IPR007110">
    <property type="entry name" value="Ig-like_dom"/>
</dbReference>
<keyword evidence="4" id="KW-0325">Glycoprotein</keyword>
<organism evidence="8 9">
    <name type="scientific">Dreissena polymorpha</name>
    <name type="common">Zebra mussel</name>
    <name type="synonym">Mytilus polymorpha</name>
    <dbReference type="NCBI Taxonomy" id="45954"/>
    <lineage>
        <taxon>Eukaryota</taxon>
        <taxon>Metazoa</taxon>
        <taxon>Spiralia</taxon>
        <taxon>Lophotrochozoa</taxon>
        <taxon>Mollusca</taxon>
        <taxon>Bivalvia</taxon>
        <taxon>Autobranchia</taxon>
        <taxon>Heteroconchia</taxon>
        <taxon>Euheterodonta</taxon>
        <taxon>Imparidentia</taxon>
        <taxon>Neoheterodontei</taxon>
        <taxon>Myida</taxon>
        <taxon>Dreissenoidea</taxon>
        <taxon>Dreissenidae</taxon>
        <taxon>Dreissena</taxon>
    </lineage>
</organism>
<keyword evidence="6" id="KW-0732">Signal</keyword>
<dbReference type="GO" id="GO:0098609">
    <property type="term" value="P:cell-cell adhesion"/>
    <property type="evidence" value="ECO:0007669"/>
    <property type="project" value="TreeGrafter"/>
</dbReference>
<reference evidence="8" key="2">
    <citation type="submission" date="2020-11" db="EMBL/GenBank/DDBJ databases">
        <authorList>
            <person name="McCartney M.A."/>
            <person name="Auch B."/>
            <person name="Kono T."/>
            <person name="Mallez S."/>
            <person name="Becker A."/>
            <person name="Gohl D.M."/>
            <person name="Silverstein K.A.T."/>
            <person name="Koren S."/>
            <person name="Bechman K.B."/>
            <person name="Herman A."/>
            <person name="Abrahante J.E."/>
            <person name="Garbe J."/>
        </authorList>
    </citation>
    <scope>NUCLEOTIDE SEQUENCE</scope>
    <source>
        <strain evidence="8">Duluth1</strain>
        <tissue evidence="8">Whole animal</tissue>
    </source>
</reference>
<evidence type="ECO:0000313" key="9">
    <source>
        <dbReference type="Proteomes" id="UP000828390"/>
    </source>
</evidence>
<gene>
    <name evidence="8" type="ORF">DPMN_079487</name>
</gene>
<dbReference type="InterPro" id="IPR013783">
    <property type="entry name" value="Ig-like_fold"/>
</dbReference>
<feature type="chain" id="PRO_5039645657" description="Ig-like domain-containing protein" evidence="6">
    <location>
        <begin position="21"/>
        <end position="441"/>
    </location>
</feature>
<feature type="domain" description="Ig-like" evidence="7">
    <location>
        <begin position="253"/>
        <end position="337"/>
    </location>
</feature>
<evidence type="ECO:0000256" key="2">
    <source>
        <dbReference type="ARBA" id="ARBA00023136"/>
    </source>
</evidence>
<dbReference type="GO" id="GO:0005911">
    <property type="term" value="C:cell-cell junction"/>
    <property type="evidence" value="ECO:0007669"/>
    <property type="project" value="TreeGrafter"/>
</dbReference>
<keyword evidence="2" id="KW-0472">Membrane</keyword>
<keyword evidence="5" id="KW-0393">Immunoglobulin domain</keyword>
<dbReference type="PROSITE" id="PS50835">
    <property type="entry name" value="IG_LIKE"/>
    <property type="match status" value="4"/>
</dbReference>
<comment type="caution">
    <text evidence="8">The sequence shown here is derived from an EMBL/GenBank/DDBJ whole genome shotgun (WGS) entry which is preliminary data.</text>
</comment>
<dbReference type="EMBL" id="JAIWYP010000015">
    <property type="protein sequence ID" value="KAH3704431.1"/>
    <property type="molecule type" value="Genomic_DNA"/>
</dbReference>
<dbReference type="InterPro" id="IPR036179">
    <property type="entry name" value="Ig-like_dom_sf"/>
</dbReference>
<dbReference type="PANTHER" id="PTHR11640">
    <property type="entry name" value="NEPHRIN"/>
    <property type="match status" value="1"/>
</dbReference>
<evidence type="ECO:0000313" key="8">
    <source>
        <dbReference type="EMBL" id="KAH3704431.1"/>
    </source>
</evidence>
<evidence type="ECO:0000256" key="4">
    <source>
        <dbReference type="ARBA" id="ARBA00023180"/>
    </source>
</evidence>
<keyword evidence="9" id="KW-1185">Reference proteome</keyword>
<protein>
    <recommendedName>
        <fullName evidence="7">Ig-like domain-containing protein</fullName>
    </recommendedName>
</protein>
<sequence length="441" mass="46850">MISICLTILPWIIWSSLTGAQEVTLSGNGTSSNGSAVTEGSALTLNCSTSQDALNIVWWKKKSYESVFTRLFEMDRLSSGTCEFASPIPAGMTCACISARLYVCTIGRIQDGDHGDSYRCDAFNGFSGFRGSSNTLQINILVRVSSVTLTPDLFNLTVIDGINTQILCKTSIGRPAPTVNWYKVSSAPGAPPVEITSQISSISNETGTSSTLNFTPSRGDDGWKIYCTATNLGPPISSQSQPSLNVAYGPGKPVFTYRGQTVTGPIRISQGTSLVMSCISDSKPGPLYMWTYPGGSYTGQTLTLSNINTTHGGIFAVTAWYTISPTGDTSVNKTNASQILVDILYQPTVPTFRIGNSTVSGKVKIINGNSKTISCSSQSNPAPIYTWTPGGTTNNADLVLSNLQHPSGNKQYICTVENTMQSTGDTYVVGQANATVAVEVL</sequence>
<dbReference type="InterPro" id="IPR013162">
    <property type="entry name" value="CD80_C2-set"/>
</dbReference>
<dbReference type="Proteomes" id="UP000828390">
    <property type="component" value="Unassembled WGS sequence"/>
</dbReference>
<evidence type="ECO:0000256" key="5">
    <source>
        <dbReference type="ARBA" id="ARBA00023319"/>
    </source>
</evidence>
<evidence type="ECO:0000256" key="6">
    <source>
        <dbReference type="SAM" id="SignalP"/>
    </source>
</evidence>